<sequence length="188" mass="20817">MRCRAGRGVYSDQMSVPSRGPTEGEYQDERSGIGDLGSKRGIPSSWSDNGEVNYFHQRIERLSNLPSGGGGKPGRAVRRCRFSLGSACGLAPWRSDRPWDAVMPVVPREEEGPNWTAARSTQLEVRSCTECSRQAPERHGRQDGAFCEGISNDRQTDGGFERGLYTLIISVQDPPFASVHYKQRKIGQ</sequence>
<proteinExistence type="predicted"/>
<dbReference type="AlphaFoldDB" id="A0A8H3WPT8"/>
<feature type="region of interest" description="Disordered" evidence="1">
    <location>
        <begin position="1"/>
        <end position="44"/>
    </location>
</feature>
<accession>A0A8H3WPT8</accession>
<gene>
    <name evidence="2" type="ORF">GQ607_002954</name>
</gene>
<dbReference type="EMBL" id="WOWK01000010">
    <property type="protein sequence ID" value="KAF0329781.1"/>
    <property type="molecule type" value="Genomic_DNA"/>
</dbReference>
<dbReference type="Proteomes" id="UP000434172">
    <property type="component" value="Unassembled WGS sequence"/>
</dbReference>
<name>A0A8H3WPT8_9PEZI</name>
<keyword evidence="3" id="KW-1185">Reference proteome</keyword>
<protein>
    <submittedName>
        <fullName evidence="2">Uncharacterized protein</fullName>
    </submittedName>
</protein>
<comment type="caution">
    <text evidence="2">The sequence shown here is derived from an EMBL/GenBank/DDBJ whole genome shotgun (WGS) entry which is preliminary data.</text>
</comment>
<reference evidence="2 3" key="1">
    <citation type="submission" date="2019-12" db="EMBL/GenBank/DDBJ databases">
        <title>A genome sequence resource for the geographically widespread anthracnose pathogen Colletotrichum asianum.</title>
        <authorList>
            <person name="Meng Y."/>
        </authorList>
    </citation>
    <scope>NUCLEOTIDE SEQUENCE [LARGE SCALE GENOMIC DNA]</scope>
    <source>
        <strain evidence="2 3">ICMP 18580</strain>
    </source>
</reference>
<evidence type="ECO:0000256" key="1">
    <source>
        <dbReference type="SAM" id="MobiDB-lite"/>
    </source>
</evidence>
<evidence type="ECO:0000313" key="2">
    <source>
        <dbReference type="EMBL" id="KAF0329781.1"/>
    </source>
</evidence>
<organism evidence="2 3">
    <name type="scientific">Colletotrichum asianum</name>
    <dbReference type="NCBI Taxonomy" id="702518"/>
    <lineage>
        <taxon>Eukaryota</taxon>
        <taxon>Fungi</taxon>
        <taxon>Dikarya</taxon>
        <taxon>Ascomycota</taxon>
        <taxon>Pezizomycotina</taxon>
        <taxon>Sordariomycetes</taxon>
        <taxon>Hypocreomycetidae</taxon>
        <taxon>Glomerellales</taxon>
        <taxon>Glomerellaceae</taxon>
        <taxon>Colletotrichum</taxon>
        <taxon>Colletotrichum gloeosporioides species complex</taxon>
    </lineage>
</organism>
<evidence type="ECO:0000313" key="3">
    <source>
        <dbReference type="Proteomes" id="UP000434172"/>
    </source>
</evidence>